<protein>
    <recommendedName>
        <fullName evidence="6">Transcription activator GCR1-like domain-containing protein</fullName>
    </recommendedName>
</protein>
<dbReference type="RefSeq" id="XP_058336383.1">
    <property type="nucleotide sequence ID" value="XM_058492854.1"/>
</dbReference>
<dbReference type="GO" id="GO:0060963">
    <property type="term" value="P:positive regulation of ribosomal protein gene transcription by RNA polymerase II"/>
    <property type="evidence" value="ECO:0007669"/>
    <property type="project" value="TreeGrafter"/>
</dbReference>
<feature type="region of interest" description="Disordered" evidence="1">
    <location>
        <begin position="728"/>
        <end position="808"/>
    </location>
</feature>
<dbReference type="InterPro" id="IPR031872">
    <property type="entry name" value="NDC10_II"/>
</dbReference>
<feature type="region of interest" description="Disordered" evidence="1">
    <location>
        <begin position="1"/>
        <end position="39"/>
    </location>
</feature>
<feature type="compositionally biased region" description="Low complexity" evidence="1">
    <location>
        <begin position="990"/>
        <end position="1015"/>
    </location>
</feature>
<reference evidence="4 5" key="1">
    <citation type="submission" date="2023-03" db="EMBL/GenBank/DDBJ databases">
        <title>Genome sequence of Lichtheimia ornata CBS 291.66.</title>
        <authorList>
            <person name="Mohabir J.T."/>
            <person name="Shea T.P."/>
            <person name="Kurbessoian T."/>
            <person name="Berby B."/>
            <person name="Fontaine J."/>
            <person name="Livny J."/>
            <person name="Gnirke A."/>
            <person name="Stajich J.E."/>
            <person name="Cuomo C.A."/>
        </authorList>
    </citation>
    <scope>NUCLEOTIDE SEQUENCE [LARGE SCALE GENOMIC DNA]</scope>
    <source>
        <strain evidence="4">CBS 291.66</strain>
    </source>
</reference>
<proteinExistence type="predicted"/>
<dbReference type="Proteomes" id="UP001234581">
    <property type="component" value="Unassembled WGS sequence"/>
</dbReference>
<dbReference type="Pfam" id="PF12550">
    <property type="entry name" value="GCR1_C"/>
    <property type="match status" value="1"/>
</dbReference>
<feature type="compositionally biased region" description="Low complexity" evidence="1">
    <location>
        <begin position="123"/>
        <end position="134"/>
    </location>
</feature>
<evidence type="ECO:0000313" key="5">
    <source>
        <dbReference type="Proteomes" id="UP001234581"/>
    </source>
</evidence>
<feature type="region of interest" description="Disordered" evidence="1">
    <location>
        <begin position="982"/>
        <end position="1015"/>
    </location>
</feature>
<dbReference type="PANTHER" id="PTHR37784:SF2">
    <property type="entry name" value="HIGH-OSMOLARITY-INDUCED TRANSCRIPTION PROTEIN 1"/>
    <property type="match status" value="1"/>
</dbReference>
<keyword evidence="5" id="KW-1185">Reference proteome</keyword>
<dbReference type="Gene3D" id="1.10.443.20">
    <property type="entry name" value="Centromere DNA-binding protein complex CBF3 subunit, domain 2"/>
    <property type="match status" value="1"/>
</dbReference>
<dbReference type="InterPro" id="IPR038279">
    <property type="entry name" value="Ndc10_dom2_sf"/>
</dbReference>
<dbReference type="PANTHER" id="PTHR37784">
    <property type="entry name" value="PROTEIN MSN1"/>
    <property type="match status" value="1"/>
</dbReference>
<feature type="compositionally biased region" description="Pro residues" evidence="1">
    <location>
        <begin position="746"/>
        <end position="763"/>
    </location>
</feature>
<dbReference type="InterPro" id="IPR011010">
    <property type="entry name" value="DNA_brk_join_enz"/>
</dbReference>
<feature type="compositionally biased region" description="Polar residues" evidence="1">
    <location>
        <begin position="188"/>
        <end position="197"/>
    </location>
</feature>
<dbReference type="EMBL" id="JARTCD010000190">
    <property type="protein sequence ID" value="KAJ8651469.1"/>
    <property type="molecule type" value="Genomic_DNA"/>
</dbReference>
<comment type="caution">
    <text evidence="4">The sequence shown here is derived from an EMBL/GenBank/DDBJ whole genome shotgun (WGS) entry which is preliminary data.</text>
</comment>
<evidence type="ECO:0000313" key="4">
    <source>
        <dbReference type="EMBL" id="KAJ8651469.1"/>
    </source>
</evidence>
<feature type="compositionally biased region" description="Low complexity" evidence="1">
    <location>
        <begin position="16"/>
        <end position="37"/>
    </location>
</feature>
<organism evidence="4 5">
    <name type="scientific">Lichtheimia ornata</name>
    <dbReference type="NCBI Taxonomy" id="688661"/>
    <lineage>
        <taxon>Eukaryota</taxon>
        <taxon>Fungi</taxon>
        <taxon>Fungi incertae sedis</taxon>
        <taxon>Mucoromycota</taxon>
        <taxon>Mucoromycotina</taxon>
        <taxon>Mucoromycetes</taxon>
        <taxon>Mucorales</taxon>
        <taxon>Lichtheimiaceae</taxon>
        <taxon>Lichtheimia</taxon>
    </lineage>
</organism>
<name>A0AAD7XP55_9FUNG</name>
<feature type="domain" description="Ndc10" evidence="3">
    <location>
        <begin position="338"/>
        <end position="633"/>
    </location>
</feature>
<dbReference type="Pfam" id="PF16787">
    <property type="entry name" value="NDC10_II"/>
    <property type="match status" value="1"/>
</dbReference>
<evidence type="ECO:0000259" key="2">
    <source>
        <dbReference type="Pfam" id="PF12550"/>
    </source>
</evidence>
<dbReference type="GeneID" id="83220303"/>
<feature type="region of interest" description="Disordered" evidence="1">
    <location>
        <begin position="114"/>
        <end position="217"/>
    </location>
</feature>
<sequence length="1077" mass="119012">MGGPGSGRRPRSYTVQSDSMQQSSSSTLPLPGSSMPLIDDEANVAYTTARDEAAQNTKRNAQESRPINTILAYATPQKEWKAWCAKMGINEIPDDGKLHLFLRQEVVFREHLVRGRKRKNRDTTTATSSSSSAAVPVGVEQACPPSSSSAAPGPVATSTPSSSSSAAPDLVATSTPSSSSSAAPGLVATSTPSSSNDLLGEDGNPPVAEYPDQENSSITTELTAALGPDPDLVQTLYENNIHVDAFPSSFRTPSRRPPDAKKIIKFSTVKKYAQAIVDLWQQQGAHGTSPRGYRVKKLLEWVQKEENRISKENYDDRGGYTAADGYSSEVEIKALMDYFWSNDDQLGLRDGLMILLQHFGLLRGESVRMLEFPDLQSMTLDNEGITPCHTLVMILKQGKTNQHGRVEAAGCFRHKEVKMCAHMMLACYFFSRYHVHNEEFPGVNLNSDWFDYKVIKNENDKTGKKELGYHAHRETVIKAFESIGLYSKAKTHAMRGSAARIAELGGSSEASIQRAGRWNNSALTVCYLTNIPREFMRTMAGFAVQGGHYYLPRAEKQPPESLVKDVFPFVDKWQARIRKGKIKENATSISSAVMFLKLLDQLRRIFLQDSVLLKQLYPQHHLWNHSLFEDQRYLDFESELKAFLQEDEEPESLQLRRVVPDIENGLSNLNHQFASRFAALEETTANARREQTEDLKQFVRDTIGGQLQPLVEHVTGVLSGNVALSVTINASNQPPPPPQSQQQQQQPPPPPSSSSSSPPPPSSPSQQQQMTGTISLPNLSSVPTSSLASPQPPTTNRSNGMPATPPALYKMSRNTVTLTDLWREWFQGLRGGYPVSVMEKTYGTDWRKSAGDSKFYTRRLHIIEGIKRYAERHDMEDDIWEVVCMFERKRANEGLTIHGVALTHEAFFAEASNDDIHKLLFFVIGIQGLVYKIEYYEIHDDGRLHLSLRQEVVFRHQRVRGRKRKEPDTTIVIPSPSSAAVPVGVEQACPSSSSSSSSSAGPGPGPVATSTSSSSSSSSAAAAAVLVRLIQPTKELSYSQHQAVIMIAFESIGLHTKAKTHVMRGAGARMDHLVDTQ</sequence>
<gene>
    <name evidence="4" type="ORF">O0I10_012977</name>
</gene>
<dbReference type="InterPro" id="IPR022210">
    <property type="entry name" value="TF_GCR1-like"/>
</dbReference>
<dbReference type="SUPFAM" id="SSF56349">
    <property type="entry name" value="DNA breaking-rejoining enzymes"/>
    <property type="match status" value="1"/>
</dbReference>
<accession>A0AAD7XP55</accession>
<dbReference type="InterPro" id="IPR052146">
    <property type="entry name" value="HOT1"/>
</dbReference>
<evidence type="ECO:0000256" key="1">
    <source>
        <dbReference type="SAM" id="MobiDB-lite"/>
    </source>
</evidence>
<dbReference type="AlphaFoldDB" id="A0AAD7XP55"/>
<feature type="compositionally biased region" description="Polar residues" evidence="1">
    <location>
        <begin position="770"/>
        <end position="801"/>
    </location>
</feature>
<evidence type="ECO:0008006" key="6">
    <source>
        <dbReference type="Google" id="ProtNLM"/>
    </source>
</evidence>
<dbReference type="GO" id="GO:0000981">
    <property type="term" value="F:DNA-binding transcription factor activity, RNA polymerase II-specific"/>
    <property type="evidence" value="ECO:0007669"/>
    <property type="project" value="TreeGrafter"/>
</dbReference>
<feature type="domain" description="Transcription activator GCR1-like" evidence="2">
    <location>
        <begin position="809"/>
        <end position="886"/>
    </location>
</feature>
<feature type="compositionally biased region" description="Low complexity" evidence="1">
    <location>
        <begin position="142"/>
        <end position="184"/>
    </location>
</feature>
<evidence type="ECO:0000259" key="3">
    <source>
        <dbReference type="Pfam" id="PF16787"/>
    </source>
</evidence>
<dbReference type="GO" id="GO:0000978">
    <property type="term" value="F:RNA polymerase II cis-regulatory region sequence-specific DNA binding"/>
    <property type="evidence" value="ECO:0007669"/>
    <property type="project" value="TreeGrafter"/>
</dbReference>